<evidence type="ECO:0000313" key="2">
    <source>
        <dbReference type="EMBL" id="PHM69857.1"/>
    </source>
</evidence>
<keyword evidence="4" id="KW-1185">Reference proteome</keyword>
<dbReference type="EMBL" id="NJCX01000029">
    <property type="protein sequence ID" value="PHM69857.1"/>
    <property type="molecule type" value="Genomic_DNA"/>
</dbReference>
<organism evidence="3 4">
    <name type="scientific">Xenorhabdus kozodoii</name>
    <dbReference type="NCBI Taxonomy" id="351676"/>
    <lineage>
        <taxon>Bacteria</taxon>
        <taxon>Pseudomonadati</taxon>
        <taxon>Pseudomonadota</taxon>
        <taxon>Gammaproteobacteria</taxon>
        <taxon>Enterobacterales</taxon>
        <taxon>Morganellaceae</taxon>
        <taxon>Xenorhabdus</taxon>
    </lineage>
</organism>
<feature type="transmembrane region" description="Helical" evidence="1">
    <location>
        <begin position="50"/>
        <end position="76"/>
    </location>
</feature>
<evidence type="ECO:0000313" key="4">
    <source>
        <dbReference type="Proteomes" id="UP000221101"/>
    </source>
</evidence>
<evidence type="ECO:0000256" key="1">
    <source>
        <dbReference type="SAM" id="Phobius"/>
    </source>
</evidence>
<protein>
    <submittedName>
        <fullName evidence="3">Membrane protein</fullName>
    </submittedName>
</protein>
<sequence length="133" mass="14749">MTQSSHSKGPGKGLFNTVRRVAAMVVHMVETRIQLVAVELEEGIATLIQLLLLVGLTLLFAGFGLMSLLVLVFWVIDPAYRITAMVITVGILLLLAVMSAIWTIRKAQKLTILNATREQLSIDRNRLEDDPHE</sequence>
<gene>
    <name evidence="3" type="ORF">Xkoz_02744</name>
    <name evidence="2" type="ORF">Xkoz_03320</name>
</gene>
<feature type="transmembrane region" description="Helical" evidence="1">
    <location>
        <begin position="82"/>
        <end position="104"/>
    </location>
</feature>
<dbReference type="InterPro" id="IPR009937">
    <property type="entry name" value="Phage_holin_3_6"/>
</dbReference>
<accession>A0A2D0L6P1</accession>
<keyword evidence="1" id="KW-1133">Transmembrane helix</keyword>
<evidence type="ECO:0000313" key="3">
    <source>
        <dbReference type="EMBL" id="PHM71349.1"/>
    </source>
</evidence>
<name>A0A2D0L6P1_9GAMM</name>
<dbReference type="OrthoDB" id="6505013at2"/>
<dbReference type="EMBL" id="NJCX01000020">
    <property type="protein sequence ID" value="PHM71349.1"/>
    <property type="molecule type" value="Genomic_DNA"/>
</dbReference>
<reference evidence="3 4" key="1">
    <citation type="journal article" date="2017" name="Nat. Microbiol.">
        <title>Natural product diversity associated with the nematode symbionts Photorhabdus and Xenorhabdus.</title>
        <authorList>
            <person name="Tobias N.J."/>
            <person name="Wolff H."/>
            <person name="Djahanschiri B."/>
            <person name="Grundmann F."/>
            <person name="Kronenwerth M."/>
            <person name="Shi Y.M."/>
            <person name="Simonyi S."/>
            <person name="Grun P."/>
            <person name="Shapiro-Ilan D."/>
            <person name="Pidot S.J."/>
            <person name="Stinear T.P."/>
            <person name="Ebersberger I."/>
            <person name="Bode H.B."/>
        </authorList>
    </citation>
    <scope>NUCLEOTIDE SEQUENCE [LARGE SCALE GENOMIC DNA]</scope>
    <source>
        <strain evidence="3 4">DSM 17907</strain>
    </source>
</reference>
<dbReference type="Pfam" id="PF07332">
    <property type="entry name" value="Phage_holin_3_6"/>
    <property type="match status" value="1"/>
</dbReference>
<keyword evidence="1" id="KW-0472">Membrane</keyword>
<comment type="caution">
    <text evidence="3">The sequence shown here is derived from an EMBL/GenBank/DDBJ whole genome shotgun (WGS) entry which is preliminary data.</text>
</comment>
<dbReference type="Proteomes" id="UP000221101">
    <property type="component" value="Unassembled WGS sequence"/>
</dbReference>
<keyword evidence="1" id="KW-0812">Transmembrane</keyword>
<dbReference type="AlphaFoldDB" id="A0A2D0L6P1"/>
<dbReference type="RefSeq" id="WP_099142687.1">
    <property type="nucleotide sequence ID" value="NZ_CAWNOR010000054.1"/>
</dbReference>
<proteinExistence type="predicted"/>